<keyword evidence="5" id="KW-1185">Reference proteome</keyword>
<dbReference type="InterPro" id="IPR023370">
    <property type="entry name" value="TrmO-like_N"/>
</dbReference>
<dbReference type="InterPro" id="IPR041369">
    <property type="entry name" value="TrmO_C"/>
</dbReference>
<organism evidence="4 5">
    <name type="scientific">Pseudaeromonas sharmana</name>
    <dbReference type="NCBI Taxonomy" id="328412"/>
    <lineage>
        <taxon>Bacteria</taxon>
        <taxon>Pseudomonadati</taxon>
        <taxon>Pseudomonadota</taxon>
        <taxon>Gammaproteobacteria</taxon>
        <taxon>Aeromonadales</taxon>
        <taxon>Aeromonadaceae</taxon>
        <taxon>Pseudaeromonas</taxon>
    </lineage>
</organism>
<evidence type="ECO:0000313" key="5">
    <source>
        <dbReference type="Proteomes" id="UP001595692"/>
    </source>
</evidence>
<dbReference type="InterPro" id="IPR040372">
    <property type="entry name" value="YaeB-like"/>
</dbReference>
<dbReference type="PROSITE" id="PS01318">
    <property type="entry name" value="TSAA_1"/>
    <property type="match status" value="1"/>
</dbReference>
<dbReference type="NCBIfam" id="TIGR00104">
    <property type="entry name" value="tRNA_TsaA"/>
    <property type="match status" value="1"/>
</dbReference>
<evidence type="ECO:0000259" key="3">
    <source>
        <dbReference type="PROSITE" id="PS51668"/>
    </source>
</evidence>
<accession>A0ABV8CT13</accession>
<keyword evidence="1" id="KW-0949">S-adenosyl-L-methionine</keyword>
<dbReference type="PANTHER" id="PTHR12818:SF0">
    <property type="entry name" value="TRNA (ADENINE(37)-N6)-METHYLTRANSFERASE"/>
    <property type="match status" value="1"/>
</dbReference>
<dbReference type="SUPFAM" id="SSF118196">
    <property type="entry name" value="YaeB-like"/>
    <property type="match status" value="1"/>
</dbReference>
<feature type="domain" description="TsaA-like" evidence="3">
    <location>
        <begin position="8"/>
        <end position="149"/>
    </location>
</feature>
<evidence type="ECO:0000256" key="2">
    <source>
        <dbReference type="ARBA" id="ARBA00033753"/>
    </source>
</evidence>
<evidence type="ECO:0000313" key="4">
    <source>
        <dbReference type="EMBL" id="MFC3914916.1"/>
    </source>
</evidence>
<sequence>MPEPSLALQPIGLLHSPYREKFAVPRQPGLVSHARARLELLPPFNDPQTLRGIEQFSHLWLIFQFHHCAGQGWHPTVRPPRLGGNERMGVFATRSPFRPNGLGLSVVRLEGWQQQGARVWLELSGVDLVDGTPIIDIKPYVPFADSLPEAVSQFAPEPPTAIPVRFSAQAEQQIAEASLRYPGLRDFIHDVLAQDPRPAFHQRQASAEREYGVHLYEFNVRWHMESDGAVVSALETI</sequence>
<dbReference type="Gene3D" id="2.40.30.70">
    <property type="entry name" value="YaeB-like"/>
    <property type="match status" value="1"/>
</dbReference>
<proteinExistence type="inferred from homology"/>
<comment type="caution">
    <text evidence="4">The sequence shown here is derived from an EMBL/GenBank/DDBJ whole genome shotgun (WGS) entry which is preliminary data.</text>
</comment>
<dbReference type="InterPro" id="IPR036414">
    <property type="entry name" value="YaeB_N_sf"/>
</dbReference>
<dbReference type="InterPro" id="IPR023368">
    <property type="entry name" value="UPF0066_cons_site"/>
</dbReference>
<protein>
    <submittedName>
        <fullName evidence="4">tRNA (N6-threonylcarbamoyladenosine(37)-N6)-methyltransferase TrmO</fullName>
    </submittedName>
</protein>
<reference evidence="5" key="1">
    <citation type="journal article" date="2019" name="Int. J. Syst. Evol. Microbiol.">
        <title>The Global Catalogue of Microorganisms (GCM) 10K type strain sequencing project: providing services to taxonomists for standard genome sequencing and annotation.</title>
        <authorList>
            <consortium name="The Broad Institute Genomics Platform"/>
            <consortium name="The Broad Institute Genome Sequencing Center for Infectious Disease"/>
            <person name="Wu L."/>
            <person name="Ma J."/>
        </authorList>
    </citation>
    <scope>NUCLEOTIDE SEQUENCE [LARGE SCALE GENOMIC DNA]</scope>
    <source>
        <strain evidence="5">CCUG 54939</strain>
    </source>
</reference>
<dbReference type="Proteomes" id="UP001595692">
    <property type="component" value="Unassembled WGS sequence"/>
</dbReference>
<dbReference type="Gene3D" id="3.30.2310.10">
    <property type="entry name" value="YaeB-like"/>
    <property type="match status" value="1"/>
</dbReference>
<dbReference type="InterPro" id="IPR036413">
    <property type="entry name" value="YaeB-like_sf"/>
</dbReference>
<comment type="similarity">
    <text evidence="2">Belongs to the tRNA methyltransferase O family.</text>
</comment>
<dbReference type="RefSeq" id="WP_377154426.1">
    <property type="nucleotide sequence ID" value="NZ_JBHSAF010000015.1"/>
</dbReference>
<dbReference type="PANTHER" id="PTHR12818">
    <property type="entry name" value="TRNA (ADENINE(37)-N6)-METHYLTRANSFERASE"/>
    <property type="match status" value="1"/>
</dbReference>
<dbReference type="EMBL" id="JBHSAF010000015">
    <property type="protein sequence ID" value="MFC3914916.1"/>
    <property type="molecule type" value="Genomic_DNA"/>
</dbReference>
<gene>
    <name evidence="4" type="primary">tsaA</name>
    <name evidence="4" type="ORF">ACFOSS_15810</name>
</gene>
<name>A0ABV8CT13_9GAMM</name>
<evidence type="ECO:0000256" key="1">
    <source>
        <dbReference type="ARBA" id="ARBA00022691"/>
    </source>
</evidence>
<dbReference type="Pfam" id="PF01980">
    <property type="entry name" value="TrmO_N"/>
    <property type="match status" value="1"/>
</dbReference>
<dbReference type="Pfam" id="PF18389">
    <property type="entry name" value="TrmO_C"/>
    <property type="match status" value="1"/>
</dbReference>
<dbReference type="PROSITE" id="PS51668">
    <property type="entry name" value="TSAA_2"/>
    <property type="match status" value="1"/>
</dbReference>
<dbReference type="CDD" id="cd09281">
    <property type="entry name" value="UPF0066"/>
    <property type="match status" value="1"/>
</dbReference>